<keyword evidence="5 11" id="KW-0862">Zinc</keyword>
<dbReference type="Gene3D" id="3.30.160.60">
    <property type="entry name" value="Classic Zinc Finger"/>
    <property type="match status" value="9"/>
</dbReference>
<evidence type="ECO:0000256" key="2">
    <source>
        <dbReference type="ARBA" id="ARBA00022723"/>
    </source>
</evidence>
<feature type="domain" description="C2H2-type" evidence="13">
    <location>
        <begin position="532"/>
        <end position="555"/>
    </location>
</feature>
<feature type="domain" description="C2H2-type" evidence="13">
    <location>
        <begin position="297"/>
        <end position="325"/>
    </location>
</feature>
<sequence>MTEIWNLKALCRCCHADGNFKDLNSPCNEVDSLELCTDLLKYTFGINLQSPSIEVSNTICADCVQQLQNATTFKRRVMDCEQKFQEYCKNELLQYMNIKLEKENDFNIVAKTEIASEDEGNDHDYQLIEETCTTNIKYEAQDSRQGEVKNNPTQRDGKRESTRKYIRTKGNADKYICKICKIGFKNIKSLRKHISDIHNTVYKCSICDINFKRRDTYNKHTYNHSICVNPAIPLSDITKFDCQMCSKSYRTINELRAHRNTHTRENIYTCDICKSEYLYKSTLVKHILWHMGLNKRYMCHTCGNSFNDITNLNKHITAVHKKLKLFKCTFCSKEFAANKNLKIHTRIHTGERPYKCKTCDKAFISSSNLGKHENKHENKKKFGGIYICKYCKSVFDHRGIYTSHLRSHLSARKYNCALCDENFVNGYSLKRHMERHSNVKKYSCDKCDRKFTTKANLKNHEKHHDPRRLKTNRKVKIERVKCEVCKKLVTNIDKHLNAHHNKRHRCDFCHKAYAERNTLTRHVKQFHDGVRHECDVCGKTFVNSTSLKTHKIKLHDLVITKKEEE</sequence>
<dbReference type="GeneID" id="113391547"/>
<keyword evidence="9" id="KW-0539">Nucleus</keyword>
<evidence type="ECO:0000256" key="4">
    <source>
        <dbReference type="ARBA" id="ARBA00022771"/>
    </source>
</evidence>
<feature type="domain" description="C2H2-type" evidence="13">
    <location>
        <begin position="442"/>
        <end position="469"/>
    </location>
</feature>
<evidence type="ECO:0000313" key="16">
    <source>
        <dbReference type="RefSeq" id="XP_064076095.1"/>
    </source>
</evidence>
<evidence type="ECO:0000313" key="15">
    <source>
        <dbReference type="Proteomes" id="UP001652626"/>
    </source>
</evidence>
<dbReference type="PANTHER" id="PTHR24384:SF189">
    <property type="entry name" value="C2H2-TYPE DOMAIN-CONTAINING PROTEIN-RELATED"/>
    <property type="match status" value="1"/>
</dbReference>
<dbReference type="RefSeq" id="XP_064076095.1">
    <property type="nucleotide sequence ID" value="XM_064220025.1"/>
</dbReference>
<reference evidence="16" key="1">
    <citation type="submission" date="2025-08" db="UniProtKB">
        <authorList>
            <consortium name="RefSeq"/>
        </authorList>
    </citation>
    <scope>IDENTIFICATION</scope>
    <source>
        <tissue evidence="16">Whole body</tissue>
    </source>
</reference>
<feature type="domain" description="C2H2-type" evidence="13">
    <location>
        <begin position="504"/>
        <end position="532"/>
    </location>
</feature>
<feature type="binding site" evidence="11">
    <location>
        <position position="63"/>
    </location>
    <ligand>
        <name>Zn(2+)</name>
        <dbReference type="ChEBI" id="CHEBI:29105"/>
    </ligand>
</feature>
<evidence type="ECO:0000256" key="10">
    <source>
        <dbReference type="PROSITE-ProRule" id="PRU00042"/>
    </source>
</evidence>
<proteinExistence type="predicted"/>
<dbReference type="SMART" id="SM00355">
    <property type="entry name" value="ZnF_C2H2"/>
    <property type="match status" value="13"/>
</dbReference>
<feature type="region of interest" description="Disordered" evidence="12">
    <location>
        <begin position="142"/>
        <end position="162"/>
    </location>
</feature>
<evidence type="ECO:0000256" key="3">
    <source>
        <dbReference type="ARBA" id="ARBA00022737"/>
    </source>
</evidence>
<feature type="domain" description="C2H2-type" evidence="13">
    <location>
        <begin position="414"/>
        <end position="441"/>
    </location>
</feature>
<dbReference type="Pfam" id="PF13912">
    <property type="entry name" value="zf-C2H2_6"/>
    <property type="match status" value="2"/>
</dbReference>
<dbReference type="Pfam" id="PF00096">
    <property type="entry name" value="zf-C2H2"/>
    <property type="match status" value="7"/>
</dbReference>
<accession>A0ABM4AXR1</accession>
<feature type="domain" description="C2H2-type" evidence="13">
    <location>
        <begin position="268"/>
        <end position="295"/>
    </location>
</feature>
<feature type="domain" description="C2H2-type" evidence="13">
    <location>
        <begin position="175"/>
        <end position="198"/>
    </location>
</feature>
<evidence type="ECO:0000256" key="7">
    <source>
        <dbReference type="ARBA" id="ARBA00023125"/>
    </source>
</evidence>
<dbReference type="SMART" id="SM00868">
    <property type="entry name" value="zf-AD"/>
    <property type="match status" value="2"/>
</dbReference>
<feature type="domain" description="C2H2-type" evidence="13">
    <location>
        <begin position="326"/>
        <end position="353"/>
    </location>
</feature>
<feature type="binding site" evidence="11">
    <location>
        <position position="14"/>
    </location>
    <ligand>
        <name>Zn(2+)</name>
        <dbReference type="ChEBI" id="CHEBI:29105"/>
    </ligand>
</feature>
<organism evidence="15 16">
    <name type="scientific">Vanessa tameamea</name>
    <name type="common">Kamehameha butterfly</name>
    <dbReference type="NCBI Taxonomy" id="334116"/>
    <lineage>
        <taxon>Eukaryota</taxon>
        <taxon>Metazoa</taxon>
        <taxon>Ecdysozoa</taxon>
        <taxon>Arthropoda</taxon>
        <taxon>Hexapoda</taxon>
        <taxon>Insecta</taxon>
        <taxon>Pterygota</taxon>
        <taxon>Neoptera</taxon>
        <taxon>Endopterygota</taxon>
        <taxon>Lepidoptera</taxon>
        <taxon>Glossata</taxon>
        <taxon>Ditrysia</taxon>
        <taxon>Papilionoidea</taxon>
        <taxon>Nymphalidae</taxon>
        <taxon>Nymphalinae</taxon>
        <taxon>Vanessa</taxon>
    </lineage>
</organism>
<feature type="binding site" evidence="11">
    <location>
        <position position="60"/>
    </location>
    <ligand>
        <name>Zn(2+)</name>
        <dbReference type="ChEBI" id="CHEBI:29105"/>
    </ligand>
</feature>
<evidence type="ECO:0000256" key="8">
    <source>
        <dbReference type="ARBA" id="ARBA00023163"/>
    </source>
</evidence>
<protein>
    <submittedName>
        <fullName evidence="16">Zinc finger protein 90-like</fullName>
    </submittedName>
</protein>
<feature type="domain" description="ZAD" evidence="14">
    <location>
        <begin position="9"/>
        <end position="87"/>
    </location>
</feature>
<feature type="domain" description="C2H2-type" evidence="13">
    <location>
        <begin position="354"/>
        <end position="381"/>
    </location>
</feature>
<keyword evidence="15" id="KW-1185">Reference proteome</keyword>
<keyword evidence="2 11" id="KW-0479">Metal-binding</keyword>
<comment type="subcellular location">
    <subcellularLocation>
        <location evidence="1">Nucleus</location>
    </subcellularLocation>
</comment>
<keyword evidence="6" id="KW-0805">Transcription regulation</keyword>
<evidence type="ECO:0000256" key="5">
    <source>
        <dbReference type="ARBA" id="ARBA00022833"/>
    </source>
</evidence>
<dbReference type="InterPro" id="IPR036236">
    <property type="entry name" value="Znf_C2H2_sf"/>
</dbReference>
<feature type="binding site" evidence="11">
    <location>
        <position position="11"/>
    </location>
    <ligand>
        <name>Zn(2+)</name>
        <dbReference type="ChEBI" id="CHEBI:29105"/>
    </ligand>
</feature>
<dbReference type="InterPro" id="IPR012934">
    <property type="entry name" value="Znf_AD"/>
</dbReference>
<dbReference type="PANTHER" id="PTHR24384">
    <property type="entry name" value="FINGER PUTATIVE TRANSCRIPTION FACTOR FAMILY-RELATED"/>
    <property type="match status" value="1"/>
</dbReference>
<keyword evidence="3" id="KW-0677">Repeat</keyword>
<keyword evidence="4 10" id="KW-0863">Zinc-finger</keyword>
<dbReference type="SUPFAM" id="SSF57667">
    <property type="entry name" value="beta-beta-alpha zinc fingers"/>
    <property type="match status" value="6"/>
</dbReference>
<evidence type="ECO:0000259" key="14">
    <source>
        <dbReference type="PROSITE" id="PS51915"/>
    </source>
</evidence>
<dbReference type="PROSITE" id="PS50157">
    <property type="entry name" value="ZINC_FINGER_C2H2_2"/>
    <property type="match status" value="12"/>
</dbReference>
<dbReference type="InterPro" id="IPR050752">
    <property type="entry name" value="C2H2-ZF_domain"/>
</dbReference>
<evidence type="ECO:0000256" key="11">
    <source>
        <dbReference type="PROSITE-ProRule" id="PRU01263"/>
    </source>
</evidence>
<feature type="domain" description="C2H2-type" evidence="13">
    <location>
        <begin position="386"/>
        <end position="413"/>
    </location>
</feature>
<feature type="domain" description="C2H2-type" evidence="13">
    <location>
        <begin position="240"/>
        <end position="267"/>
    </location>
</feature>
<name>A0ABM4AXR1_VANTA</name>
<feature type="domain" description="C2H2-type" evidence="13">
    <location>
        <begin position="202"/>
        <end position="225"/>
    </location>
</feature>
<evidence type="ECO:0000256" key="1">
    <source>
        <dbReference type="ARBA" id="ARBA00004123"/>
    </source>
</evidence>
<evidence type="ECO:0000256" key="12">
    <source>
        <dbReference type="SAM" id="MobiDB-lite"/>
    </source>
</evidence>
<gene>
    <name evidence="16" type="primary">LOC113391547</name>
</gene>
<evidence type="ECO:0000256" key="6">
    <source>
        <dbReference type="ARBA" id="ARBA00023015"/>
    </source>
</evidence>
<keyword evidence="8" id="KW-0804">Transcription</keyword>
<dbReference type="PROSITE" id="PS51915">
    <property type="entry name" value="ZAD"/>
    <property type="match status" value="1"/>
</dbReference>
<evidence type="ECO:0000256" key="9">
    <source>
        <dbReference type="ARBA" id="ARBA00023242"/>
    </source>
</evidence>
<evidence type="ECO:0000259" key="13">
    <source>
        <dbReference type="PROSITE" id="PS50157"/>
    </source>
</evidence>
<dbReference type="PROSITE" id="PS00028">
    <property type="entry name" value="ZINC_FINGER_C2H2_1"/>
    <property type="match status" value="11"/>
</dbReference>
<keyword evidence="7" id="KW-0238">DNA-binding</keyword>
<dbReference type="InterPro" id="IPR013087">
    <property type="entry name" value="Znf_C2H2_type"/>
</dbReference>
<dbReference type="Proteomes" id="UP001652626">
    <property type="component" value="Chromosome 30"/>
</dbReference>